<comment type="caution">
    <text evidence="3">The sequence shown here is derived from an EMBL/GenBank/DDBJ whole genome shotgun (WGS) entry which is preliminary data.</text>
</comment>
<dbReference type="OrthoDB" id="416119at2759"/>
<protein>
    <submittedName>
        <fullName evidence="3">Pol-like protein</fullName>
    </submittedName>
</protein>
<dbReference type="PANTHER" id="PTHR31635:SF196">
    <property type="entry name" value="REVERSE TRANSCRIPTASE DOMAIN-CONTAINING PROTEIN-RELATED"/>
    <property type="match status" value="1"/>
</dbReference>
<evidence type="ECO:0000313" key="4">
    <source>
        <dbReference type="Proteomes" id="UP000230750"/>
    </source>
</evidence>
<sequence>MGWRHFIVLLFSARRRGTSCLIRKGSDIDVHHFEPDINGRFLKLSITVDGQSFTVFNIYAPNTPSERKQFLEDISGKLRNVPEPIILAGDFNTVLNTYVDKYPSTPNPDSSRKSLKLIMSEYELVDIWRERHPSLIQFTRTASNHKTASRIDRFLLNKQLVRYVKSCSISRYPDSDHDMVELKLDFTLFPRGPGVWIFNNSILEDTSFCSEIRDLIEREKQKTCYDNNFLQWYDVLKDSLKRTAIKFTKVKSRLSRTHQRKLRKQINHERAKAQKYQDYDTTRLRNLEFQLDETTRADIRGAALRSRIKWFEEGERSSKFFLNLEKSRQSKKVMRQILTDEGAIINDQDDIIHEQSRFYRTLYTAEPSVSIQSEVLLSQLSKTLSEPDSQSCEGDISATELQKSLFDMESSKSPGLDGLTVEFYKEFWDVLGRMGFGTNLINWVKILYNDIQGCIKHNGYISDTFHIQRGVRQGCPISAILYVLSAEPFHDAIYKSKSIIGIEFMHHEAKMFQHADDTTFFLSDTSSVKSVQNVINLYEGASGSKCNVEKTELLVLGKGKVRKDEFNFPIRNDFIEVLGVCIGNDKDALERENWKTKTASCCNVLKRWKGRNLSFKGRALVVNSLVVSRLTYLATIIPVPKWVGDSLKESVIEFMWGGKKPGISYNVLLQPVDKGGLNLCDIFLKRDALRMKYICKLLSNSINPMLKNLMLYFLNHYEYMKLGLHVFRILPHSSSMRKLLPYYYELLSAWKKLTYKRLCPPVNRDEILMQPLFHNPFIVNETDETLFNRDFIEGGIIFVGDLMYEMIPRRLPAEGIHEAITMANPNCKLNIDDVHDYVTSILKAFPKDWLEQIYSGDKIVSQNDNESLSLTLSCGDTTLDASTVSVRNATDLLREAVSTIPKGEIHWKHVFNDISFEHRWTNVYKGLKAFHDSDLDFRLLHNILFCNDKLYLFKLVDSPLCTYVRTIMKLSCIFLSIAKP</sequence>
<name>A0A2G8LQH5_STIJA</name>
<dbReference type="STRING" id="307972.A0A2G8LQH5"/>
<dbReference type="InterPro" id="IPR005135">
    <property type="entry name" value="Endo/exonuclease/phosphatase"/>
</dbReference>
<dbReference type="Pfam" id="PF03372">
    <property type="entry name" value="Exo_endo_phos"/>
    <property type="match status" value="1"/>
</dbReference>
<dbReference type="CDD" id="cd09076">
    <property type="entry name" value="L1-EN"/>
    <property type="match status" value="1"/>
</dbReference>
<dbReference type="EMBL" id="MRZV01000011">
    <property type="protein sequence ID" value="PIK62472.1"/>
    <property type="molecule type" value="Genomic_DNA"/>
</dbReference>
<feature type="domain" description="Reverse transcriptase" evidence="1">
    <location>
        <begin position="439"/>
        <end position="571"/>
    </location>
</feature>
<proteinExistence type="predicted"/>
<gene>
    <name evidence="3" type="ORF">BSL78_00569</name>
</gene>
<evidence type="ECO:0000313" key="3">
    <source>
        <dbReference type="EMBL" id="PIK62472.1"/>
    </source>
</evidence>
<reference evidence="3 4" key="1">
    <citation type="journal article" date="2017" name="PLoS Biol.">
        <title>The sea cucumber genome provides insights into morphological evolution and visceral regeneration.</title>
        <authorList>
            <person name="Zhang X."/>
            <person name="Sun L."/>
            <person name="Yuan J."/>
            <person name="Sun Y."/>
            <person name="Gao Y."/>
            <person name="Zhang L."/>
            <person name="Li S."/>
            <person name="Dai H."/>
            <person name="Hamel J.F."/>
            <person name="Liu C."/>
            <person name="Yu Y."/>
            <person name="Liu S."/>
            <person name="Lin W."/>
            <person name="Guo K."/>
            <person name="Jin S."/>
            <person name="Xu P."/>
            <person name="Storey K.B."/>
            <person name="Huan P."/>
            <person name="Zhang T."/>
            <person name="Zhou Y."/>
            <person name="Zhang J."/>
            <person name="Lin C."/>
            <person name="Li X."/>
            <person name="Xing L."/>
            <person name="Huo D."/>
            <person name="Sun M."/>
            <person name="Wang L."/>
            <person name="Mercier A."/>
            <person name="Li F."/>
            <person name="Yang H."/>
            <person name="Xiang J."/>
        </authorList>
    </citation>
    <scope>NUCLEOTIDE SEQUENCE [LARGE SCALE GENOMIC DNA]</scope>
    <source>
        <strain evidence="3">Shaxun</strain>
        <tissue evidence="3">Muscle</tissue>
    </source>
</reference>
<organism evidence="3 4">
    <name type="scientific">Stichopus japonicus</name>
    <name type="common">Sea cucumber</name>
    <dbReference type="NCBI Taxonomy" id="307972"/>
    <lineage>
        <taxon>Eukaryota</taxon>
        <taxon>Metazoa</taxon>
        <taxon>Echinodermata</taxon>
        <taxon>Eleutherozoa</taxon>
        <taxon>Echinozoa</taxon>
        <taxon>Holothuroidea</taxon>
        <taxon>Aspidochirotacea</taxon>
        <taxon>Aspidochirotida</taxon>
        <taxon>Stichopodidae</taxon>
        <taxon>Apostichopus</taxon>
    </lineage>
</organism>
<feature type="domain" description="Endonuclease/exonuclease/phosphatase" evidence="2">
    <location>
        <begin position="59"/>
        <end position="177"/>
    </location>
</feature>
<dbReference type="Proteomes" id="UP000230750">
    <property type="component" value="Unassembled WGS sequence"/>
</dbReference>
<dbReference type="SUPFAM" id="SSF56219">
    <property type="entry name" value="DNase I-like"/>
    <property type="match status" value="1"/>
</dbReference>
<dbReference type="Gene3D" id="3.60.10.10">
    <property type="entry name" value="Endonuclease/exonuclease/phosphatase"/>
    <property type="match status" value="1"/>
</dbReference>
<evidence type="ECO:0000259" key="2">
    <source>
        <dbReference type="Pfam" id="PF03372"/>
    </source>
</evidence>
<evidence type="ECO:0000259" key="1">
    <source>
        <dbReference type="Pfam" id="PF00078"/>
    </source>
</evidence>
<accession>A0A2G8LQH5</accession>
<keyword evidence="4" id="KW-1185">Reference proteome</keyword>
<dbReference type="InterPro" id="IPR036691">
    <property type="entry name" value="Endo/exonu/phosph_ase_sf"/>
</dbReference>
<dbReference type="PANTHER" id="PTHR31635">
    <property type="entry name" value="REVERSE TRANSCRIPTASE DOMAIN-CONTAINING PROTEIN-RELATED"/>
    <property type="match status" value="1"/>
</dbReference>
<dbReference type="Pfam" id="PF00078">
    <property type="entry name" value="RVT_1"/>
    <property type="match status" value="1"/>
</dbReference>
<dbReference type="GO" id="GO:0003824">
    <property type="term" value="F:catalytic activity"/>
    <property type="evidence" value="ECO:0007669"/>
    <property type="project" value="InterPro"/>
</dbReference>
<dbReference type="InterPro" id="IPR000477">
    <property type="entry name" value="RT_dom"/>
</dbReference>
<dbReference type="AlphaFoldDB" id="A0A2G8LQH5"/>